<dbReference type="PROSITE" id="PS51257">
    <property type="entry name" value="PROKAR_LIPOPROTEIN"/>
    <property type="match status" value="1"/>
</dbReference>
<dbReference type="Gene3D" id="3.40.190.10">
    <property type="entry name" value="Periplasmic binding protein-like II"/>
    <property type="match status" value="1"/>
</dbReference>
<dbReference type="PATRIC" id="fig|999432.5.peg.2560"/>
<comment type="caution">
    <text evidence="3">The sequence shown here is derived from an EMBL/GenBank/DDBJ whole genome shotgun (WGS) entry which is preliminary data.</text>
</comment>
<feature type="chain" id="PRO_5002393376" description="Solute-binding protein family 5 domain-containing protein" evidence="1">
    <location>
        <begin position="23"/>
        <end position="516"/>
    </location>
</feature>
<dbReference type="AlphaFoldDB" id="A0A0E2E3U2"/>
<evidence type="ECO:0000256" key="1">
    <source>
        <dbReference type="SAM" id="SignalP"/>
    </source>
</evidence>
<dbReference type="Gene3D" id="3.10.105.10">
    <property type="entry name" value="Dipeptide-binding Protein, Domain 3"/>
    <property type="match status" value="1"/>
</dbReference>
<dbReference type="Pfam" id="PF00496">
    <property type="entry name" value="SBP_bac_5"/>
    <property type="match status" value="1"/>
</dbReference>
<dbReference type="InterPro" id="IPR000914">
    <property type="entry name" value="SBP_5_dom"/>
</dbReference>
<dbReference type="PIRSF" id="PIRSF002741">
    <property type="entry name" value="MppA"/>
    <property type="match status" value="1"/>
</dbReference>
<dbReference type="GO" id="GO:0030288">
    <property type="term" value="C:outer membrane-bounded periplasmic space"/>
    <property type="evidence" value="ECO:0007669"/>
    <property type="project" value="UniProtKB-ARBA"/>
</dbReference>
<dbReference type="GO" id="GO:0015833">
    <property type="term" value="P:peptide transport"/>
    <property type="evidence" value="ECO:0007669"/>
    <property type="project" value="TreeGrafter"/>
</dbReference>
<sequence length="516" mass="57796">MKKLVMGAGILMLFAAAVFITACSDRSADSVQNKKEQRLVLGAHADFKGNQEAGTLVFDSLTVLDSEGKVQPAAVESWTVNKESTEFVLHLRKGLSYSDGTAASAEDLKKSIEVLGKTQFRSYMSKLDHIDIIDKTSVKVVMKSPFLFLVDELEKIQLIPAKFLQEDGTITEYIGSGPYLLKEYEKDVKAVLVKNPNYWDKKPYKMETLIWQVIPDGDARKLALQAGQVDVIGITEHYAGSIPLAVSYELSNSKEFTKLLQDPKSYTIVFCIGLNYKKDFLKDTALRHALQYVINKDAFTKELFFGQAEPCGYLFNPSFDDGPKNKKPFVYDLQKAKDILTKAGYTWNKGALTKDGKKVSLTYVSSTAPQRKDIAVFVQNALKEIGIEVTIEALNGPIVVEKMKQGAWDIGFTVSWFEPLISSLKSGGLHSNYNGSGLSFGITPEAIKTAETILDAADLQTFKTAVDRYWDIQWESYPFIPLYTQTRRAFYKKDLSGFNFSKSVYKIDLSNVQWDK</sequence>
<accession>A0A0E2E3U2</accession>
<evidence type="ECO:0000313" key="3">
    <source>
        <dbReference type="EMBL" id="EMB30781.1"/>
    </source>
</evidence>
<dbReference type="InterPro" id="IPR030678">
    <property type="entry name" value="Peptide/Ni-bd"/>
</dbReference>
<dbReference type="PANTHER" id="PTHR30290">
    <property type="entry name" value="PERIPLASMIC BINDING COMPONENT OF ABC TRANSPORTER"/>
    <property type="match status" value="1"/>
</dbReference>
<gene>
    <name evidence="3" type="ORF">HMPREF9726_02466</name>
</gene>
<dbReference type="GO" id="GO:1904680">
    <property type="term" value="F:peptide transmembrane transporter activity"/>
    <property type="evidence" value="ECO:0007669"/>
    <property type="project" value="TreeGrafter"/>
</dbReference>
<organism evidence="3">
    <name type="scientific">Treponema denticola H-22</name>
    <dbReference type="NCBI Taxonomy" id="999432"/>
    <lineage>
        <taxon>Bacteria</taxon>
        <taxon>Pseudomonadati</taxon>
        <taxon>Spirochaetota</taxon>
        <taxon>Spirochaetia</taxon>
        <taxon>Spirochaetales</taxon>
        <taxon>Treponemataceae</taxon>
        <taxon>Treponema</taxon>
    </lineage>
</organism>
<feature type="domain" description="Solute-binding protein family 5" evidence="2">
    <location>
        <begin position="69"/>
        <end position="413"/>
    </location>
</feature>
<dbReference type="InterPro" id="IPR039424">
    <property type="entry name" value="SBP_5"/>
</dbReference>
<name>A0A0E2E3U2_TREDN</name>
<reference evidence="3" key="1">
    <citation type="submission" date="2012-01" db="EMBL/GenBank/DDBJ databases">
        <title>The Genome Sequence of Treponema denticola H-22.</title>
        <authorList>
            <consortium name="The Broad Institute Genome Sequencing Platform"/>
            <person name="Earl A."/>
            <person name="Ward D."/>
            <person name="Feldgarden M."/>
            <person name="Gevers D."/>
            <person name="Blanton J.M."/>
            <person name="Fenno C.J."/>
            <person name="Baranova O.V."/>
            <person name="Mathney J."/>
            <person name="Dewhirst F.E."/>
            <person name="Izard J."/>
            <person name="Young S.K."/>
            <person name="Zeng Q."/>
            <person name="Gargeya S."/>
            <person name="Fitzgerald M."/>
            <person name="Haas B."/>
            <person name="Abouelleil A."/>
            <person name="Alvarado L."/>
            <person name="Arachchi H.M."/>
            <person name="Berlin A."/>
            <person name="Chapman S.B."/>
            <person name="Gearin G."/>
            <person name="Goldberg J."/>
            <person name="Griggs A."/>
            <person name="Gujja S."/>
            <person name="Hansen M."/>
            <person name="Heiman D."/>
            <person name="Howarth C."/>
            <person name="Larimer J."/>
            <person name="Lui A."/>
            <person name="MacDonald P.J.P."/>
            <person name="McCowen C."/>
            <person name="Montmayeur A."/>
            <person name="Murphy C."/>
            <person name="Neiman D."/>
            <person name="Pearson M."/>
            <person name="Priest M."/>
            <person name="Roberts A."/>
            <person name="Saif S."/>
            <person name="Shea T."/>
            <person name="Sisk P."/>
            <person name="Stolte C."/>
            <person name="Sykes S."/>
            <person name="Wortman J."/>
            <person name="Nusbaum C."/>
            <person name="Birren B."/>
        </authorList>
    </citation>
    <scope>NUCLEOTIDE SEQUENCE [LARGE SCALE GENOMIC DNA]</scope>
    <source>
        <strain evidence="3">H-22</strain>
    </source>
</reference>
<proteinExistence type="predicted"/>
<keyword evidence="1" id="KW-0732">Signal</keyword>
<dbReference type="RefSeq" id="WP_002685996.1">
    <property type="nucleotide sequence ID" value="NZ_CM001795.1"/>
</dbReference>
<protein>
    <recommendedName>
        <fullName evidence="2">Solute-binding protein family 5 domain-containing protein</fullName>
    </recommendedName>
</protein>
<dbReference type="GO" id="GO:0043190">
    <property type="term" value="C:ATP-binding cassette (ABC) transporter complex"/>
    <property type="evidence" value="ECO:0007669"/>
    <property type="project" value="InterPro"/>
</dbReference>
<feature type="signal peptide" evidence="1">
    <location>
        <begin position="1"/>
        <end position="22"/>
    </location>
</feature>
<dbReference type="EMBL" id="AGDV01000021">
    <property type="protein sequence ID" value="EMB30781.1"/>
    <property type="molecule type" value="Genomic_DNA"/>
</dbReference>
<dbReference type="Proteomes" id="UP000011705">
    <property type="component" value="Chromosome"/>
</dbReference>
<dbReference type="SUPFAM" id="SSF53850">
    <property type="entry name" value="Periplasmic binding protein-like II"/>
    <property type="match status" value="1"/>
</dbReference>
<dbReference type="HOGENOM" id="CLU_017028_7_5_12"/>
<evidence type="ECO:0000259" key="2">
    <source>
        <dbReference type="Pfam" id="PF00496"/>
    </source>
</evidence>